<evidence type="ECO:0000259" key="1">
    <source>
        <dbReference type="Pfam" id="PF13084"/>
    </source>
</evidence>
<accession>A0A0F9J3D2</accession>
<gene>
    <name evidence="2" type="ORF">LCGC14_1804590</name>
</gene>
<organism evidence="2">
    <name type="scientific">marine sediment metagenome</name>
    <dbReference type="NCBI Taxonomy" id="412755"/>
    <lineage>
        <taxon>unclassified sequences</taxon>
        <taxon>metagenomes</taxon>
        <taxon>ecological metagenomes</taxon>
    </lineage>
</organism>
<evidence type="ECO:0000313" key="2">
    <source>
        <dbReference type="EMBL" id="KKM00426.1"/>
    </source>
</evidence>
<protein>
    <recommendedName>
        <fullName evidence="1">DUF3943 domain-containing protein</fullName>
    </recommendedName>
</protein>
<feature type="domain" description="DUF3943" evidence="1">
    <location>
        <begin position="31"/>
        <end position="116"/>
    </location>
</feature>
<dbReference type="Pfam" id="PF13084">
    <property type="entry name" value="DUF3943"/>
    <property type="match status" value="1"/>
</dbReference>
<dbReference type="AlphaFoldDB" id="A0A0F9J3D2"/>
<comment type="caution">
    <text evidence="2">The sequence shown here is derived from an EMBL/GenBank/DDBJ whole genome shotgun (WGS) entry which is preliminary data.</text>
</comment>
<sequence length="136" mass="15359">MKYFLLILLLSSNAFAATGLEGIKWGLTHPPVWDPNPWYINYVGHPYVGSETYLLARNRNCSKFKSFLISTGASVTWEYTLEPLYGARPSIQDLLVTSTIGSLFGELRYWLKNKTNNKVLKIILDPIDALFGGINE</sequence>
<name>A0A0F9J3D2_9ZZZZ</name>
<dbReference type="EMBL" id="LAZR01017438">
    <property type="protein sequence ID" value="KKM00426.1"/>
    <property type="molecule type" value="Genomic_DNA"/>
</dbReference>
<proteinExistence type="predicted"/>
<reference evidence="2" key="1">
    <citation type="journal article" date="2015" name="Nature">
        <title>Complex archaea that bridge the gap between prokaryotes and eukaryotes.</title>
        <authorList>
            <person name="Spang A."/>
            <person name="Saw J.H."/>
            <person name="Jorgensen S.L."/>
            <person name="Zaremba-Niedzwiedzka K."/>
            <person name="Martijn J."/>
            <person name="Lind A.E."/>
            <person name="van Eijk R."/>
            <person name="Schleper C."/>
            <person name="Guy L."/>
            <person name="Ettema T.J."/>
        </authorList>
    </citation>
    <scope>NUCLEOTIDE SEQUENCE</scope>
</reference>
<dbReference type="InterPro" id="IPR025079">
    <property type="entry name" value="DUF3943"/>
</dbReference>